<sequence>MPRSGYDISSWDGRDPPASAPVTRPASDKPGNTAPVASGKSGGGGGGGDGGARGKSVLSEWLRRGRGGELRA</sequence>
<dbReference type="HOGENOM" id="CLU_2722010_0_0_1"/>
<dbReference type="VEuPathDB" id="FungiDB:CHGG_09706"/>
<feature type="region of interest" description="Disordered" evidence="1">
    <location>
        <begin position="1"/>
        <end position="72"/>
    </location>
</feature>
<dbReference type="RefSeq" id="XP_001227633.1">
    <property type="nucleotide sequence ID" value="XM_001227632.1"/>
</dbReference>
<keyword evidence="3" id="KW-1185">Reference proteome</keyword>
<protein>
    <submittedName>
        <fullName evidence="2">Uncharacterized protein</fullName>
    </submittedName>
</protein>
<dbReference type="InParanoid" id="Q2GQP8"/>
<feature type="compositionally biased region" description="Gly residues" evidence="1">
    <location>
        <begin position="40"/>
        <end position="53"/>
    </location>
</feature>
<evidence type="ECO:0000313" key="3">
    <source>
        <dbReference type="Proteomes" id="UP000001056"/>
    </source>
</evidence>
<name>Q2GQP8_CHAGB</name>
<dbReference type="GeneID" id="4396705"/>
<dbReference type="AlphaFoldDB" id="Q2GQP8"/>
<reference evidence="3" key="1">
    <citation type="journal article" date="2015" name="Genome Announc.">
        <title>Draft genome sequence of the cellulolytic fungus Chaetomium globosum.</title>
        <authorList>
            <person name="Cuomo C.A."/>
            <person name="Untereiner W.A."/>
            <person name="Ma L.-J."/>
            <person name="Grabherr M."/>
            <person name="Birren B.W."/>
        </authorList>
    </citation>
    <scope>NUCLEOTIDE SEQUENCE [LARGE SCALE GENOMIC DNA]</scope>
    <source>
        <strain evidence="3">ATCC 6205 / CBS 148.51 / DSM 1962 / NBRC 6347 / NRRL 1970</strain>
    </source>
</reference>
<evidence type="ECO:0000313" key="2">
    <source>
        <dbReference type="EMBL" id="EAQ83302.1"/>
    </source>
</evidence>
<organism evidence="2 3">
    <name type="scientific">Chaetomium globosum (strain ATCC 6205 / CBS 148.51 / DSM 1962 / NBRC 6347 / NRRL 1970)</name>
    <name type="common">Soil fungus</name>
    <dbReference type="NCBI Taxonomy" id="306901"/>
    <lineage>
        <taxon>Eukaryota</taxon>
        <taxon>Fungi</taxon>
        <taxon>Dikarya</taxon>
        <taxon>Ascomycota</taxon>
        <taxon>Pezizomycotina</taxon>
        <taxon>Sordariomycetes</taxon>
        <taxon>Sordariomycetidae</taxon>
        <taxon>Sordariales</taxon>
        <taxon>Chaetomiaceae</taxon>
        <taxon>Chaetomium</taxon>
    </lineage>
</organism>
<evidence type="ECO:0000256" key="1">
    <source>
        <dbReference type="SAM" id="MobiDB-lite"/>
    </source>
</evidence>
<dbReference type="Proteomes" id="UP000001056">
    <property type="component" value="Unassembled WGS sequence"/>
</dbReference>
<accession>Q2GQP8</accession>
<proteinExistence type="predicted"/>
<gene>
    <name evidence="2" type="ORF">CHGG_09706</name>
</gene>
<feature type="compositionally biased region" description="Basic and acidic residues" evidence="1">
    <location>
        <begin position="61"/>
        <end position="72"/>
    </location>
</feature>
<dbReference type="EMBL" id="CH408035">
    <property type="protein sequence ID" value="EAQ83302.1"/>
    <property type="molecule type" value="Genomic_DNA"/>
</dbReference>